<protein>
    <recommendedName>
        <fullName evidence="5">Omega-amidase YafV</fullName>
        <ecNumber evidence="3">3.5.1.3</ecNumber>
    </recommendedName>
</protein>
<evidence type="ECO:0000256" key="5">
    <source>
        <dbReference type="ARBA" id="ARBA00072139"/>
    </source>
</evidence>
<dbReference type="RefSeq" id="WP_108735944.1">
    <property type="nucleotide sequence ID" value="NZ_CP020919.1"/>
</dbReference>
<evidence type="ECO:0000313" key="8">
    <source>
        <dbReference type="Proteomes" id="UP000244677"/>
    </source>
</evidence>
<keyword evidence="8" id="KW-1185">Reference proteome</keyword>
<accession>A0A2S1LKK2</accession>
<dbReference type="Pfam" id="PF00795">
    <property type="entry name" value="CN_hydrolase"/>
    <property type="match status" value="1"/>
</dbReference>
<feature type="domain" description="CN hydrolase" evidence="6">
    <location>
        <begin position="1"/>
        <end position="235"/>
    </location>
</feature>
<comment type="catalytic activity">
    <reaction evidence="4">
        <text>a monoamide of a dicarboxylate + H2O = a dicarboxylate + NH4(+)</text>
        <dbReference type="Rhea" id="RHEA:11716"/>
        <dbReference type="ChEBI" id="CHEBI:15377"/>
        <dbReference type="ChEBI" id="CHEBI:28938"/>
        <dbReference type="ChEBI" id="CHEBI:28965"/>
        <dbReference type="ChEBI" id="CHEBI:77450"/>
        <dbReference type="EC" id="3.5.1.3"/>
    </reaction>
</comment>
<dbReference type="Proteomes" id="UP000244677">
    <property type="component" value="Chromosome"/>
</dbReference>
<comment type="similarity">
    <text evidence="1">Belongs to the carbon-nitrogen hydrolase superfamily. NIT1/NIT2 family.</text>
</comment>
<dbReference type="NCBIfam" id="NF007757">
    <property type="entry name" value="PRK10438.1"/>
    <property type="match status" value="1"/>
</dbReference>
<dbReference type="SUPFAM" id="SSF56317">
    <property type="entry name" value="Carbon-nitrogen hydrolase"/>
    <property type="match status" value="1"/>
</dbReference>
<evidence type="ECO:0000256" key="4">
    <source>
        <dbReference type="ARBA" id="ARBA00052904"/>
    </source>
</evidence>
<dbReference type="EC" id="3.5.1.3" evidence="3"/>
<name>A0A2S1LKK2_9FLAO</name>
<dbReference type="PROSITE" id="PS50263">
    <property type="entry name" value="CN_HYDROLASE"/>
    <property type="match status" value="1"/>
</dbReference>
<dbReference type="FunFam" id="3.60.110.10:FF:000004">
    <property type="entry name" value="Carbon-nitrogen hydrolase"/>
    <property type="match status" value="1"/>
</dbReference>
<organism evidence="7 8">
    <name type="scientific">Flavobacterium kingsejongi</name>
    <dbReference type="NCBI Taxonomy" id="1678728"/>
    <lineage>
        <taxon>Bacteria</taxon>
        <taxon>Pseudomonadati</taxon>
        <taxon>Bacteroidota</taxon>
        <taxon>Flavobacteriia</taxon>
        <taxon>Flavobacteriales</taxon>
        <taxon>Flavobacteriaceae</taxon>
        <taxon>Flavobacterium</taxon>
    </lineage>
</organism>
<dbReference type="PANTHER" id="PTHR47799:SF1">
    <property type="entry name" value="OMEGA-AMIDASE YAFV"/>
    <property type="match status" value="1"/>
</dbReference>
<dbReference type="InterPro" id="IPR003010">
    <property type="entry name" value="C-N_Hydrolase"/>
</dbReference>
<dbReference type="KEGG" id="fki:FK004_03160"/>
<evidence type="ECO:0000259" key="6">
    <source>
        <dbReference type="PROSITE" id="PS50263"/>
    </source>
</evidence>
<dbReference type="PANTHER" id="PTHR47799">
    <property type="entry name" value="OMEGA-AMIDASE YAFV"/>
    <property type="match status" value="1"/>
</dbReference>
<evidence type="ECO:0000313" key="7">
    <source>
        <dbReference type="EMBL" id="AWG24293.1"/>
    </source>
</evidence>
<sequence length="254" mass="29053">MKIKLLQAALVWEDPEANRKYFEKEIATLDETTDLIVLPEMFTTGFTMHPVKNAETMEGRTVTWMKSMVVQAQAALCGSLIIQEDNAYYNRMLFVTPDGLVEYYDKRHLFTLAGEETVYTAGQDKKIVGHKGWKICLMVCYDLRFPAFSRNLEDYDLLLYVANWPEKRIQAWNILLQARAIENMCYVAGVNRVGEDGNGHAYNGQSQVFDYMGNPLTEHKDVAAVLTIAIAQKPMYEARSHFGFLNDRDRITIG</sequence>
<evidence type="ECO:0000256" key="3">
    <source>
        <dbReference type="ARBA" id="ARBA00039118"/>
    </source>
</evidence>
<dbReference type="OrthoDB" id="9811121at2"/>
<dbReference type="GO" id="GO:0050152">
    <property type="term" value="F:omega-amidase activity"/>
    <property type="evidence" value="ECO:0007669"/>
    <property type="project" value="UniProtKB-EC"/>
</dbReference>
<reference evidence="7 8" key="1">
    <citation type="submission" date="2017-04" db="EMBL/GenBank/DDBJ databases">
        <title>Complete genome sequence of Flavobacterium kingsejong AJ004.</title>
        <authorList>
            <person name="Lee P.C."/>
        </authorList>
    </citation>
    <scope>NUCLEOTIDE SEQUENCE [LARGE SCALE GENOMIC DNA]</scope>
    <source>
        <strain evidence="7 8">AJ004</strain>
    </source>
</reference>
<dbReference type="InterPro" id="IPR036526">
    <property type="entry name" value="C-N_Hydrolase_sf"/>
</dbReference>
<proteinExistence type="inferred from homology"/>
<evidence type="ECO:0000256" key="1">
    <source>
        <dbReference type="ARBA" id="ARBA00010613"/>
    </source>
</evidence>
<dbReference type="GO" id="GO:0106008">
    <property type="term" value="F:2-oxoglutaramate amidase activity"/>
    <property type="evidence" value="ECO:0007669"/>
    <property type="project" value="TreeGrafter"/>
</dbReference>
<dbReference type="CDD" id="cd07575">
    <property type="entry name" value="Xc-1258_like"/>
    <property type="match status" value="1"/>
</dbReference>
<dbReference type="InterPro" id="IPR052737">
    <property type="entry name" value="Omega-amidase_YafV"/>
</dbReference>
<keyword evidence="2 7" id="KW-0378">Hydrolase</keyword>
<gene>
    <name evidence="7" type="ORF">FK004_03160</name>
</gene>
<dbReference type="EMBL" id="CP020919">
    <property type="protein sequence ID" value="AWG24293.1"/>
    <property type="molecule type" value="Genomic_DNA"/>
</dbReference>
<dbReference type="AlphaFoldDB" id="A0A2S1LKK2"/>
<evidence type="ECO:0000256" key="2">
    <source>
        <dbReference type="ARBA" id="ARBA00022801"/>
    </source>
</evidence>
<dbReference type="Gene3D" id="3.60.110.10">
    <property type="entry name" value="Carbon-nitrogen hydrolase"/>
    <property type="match status" value="1"/>
</dbReference>